<organism evidence="2 3">
    <name type="scientific">Emiliania huxleyi (strain CCMP1516)</name>
    <dbReference type="NCBI Taxonomy" id="280463"/>
    <lineage>
        <taxon>Eukaryota</taxon>
        <taxon>Haptista</taxon>
        <taxon>Haptophyta</taxon>
        <taxon>Prymnesiophyceae</taxon>
        <taxon>Isochrysidales</taxon>
        <taxon>Noelaerhabdaceae</taxon>
        <taxon>Emiliania</taxon>
    </lineage>
</organism>
<proteinExistence type="predicted"/>
<dbReference type="RefSeq" id="XP_005774929.1">
    <property type="nucleotide sequence ID" value="XM_005774872.1"/>
</dbReference>
<dbReference type="EnsemblProtists" id="EOD22500">
    <property type="protein sequence ID" value="EOD22500"/>
    <property type="gene ID" value="EMIHUDRAFT_240277"/>
</dbReference>
<reference evidence="2" key="2">
    <citation type="submission" date="2024-10" db="UniProtKB">
        <authorList>
            <consortium name="EnsemblProtists"/>
        </authorList>
    </citation>
    <scope>IDENTIFICATION</scope>
</reference>
<dbReference type="Proteomes" id="UP000013827">
    <property type="component" value="Unassembled WGS sequence"/>
</dbReference>
<feature type="compositionally biased region" description="Acidic residues" evidence="1">
    <location>
        <begin position="8"/>
        <end position="29"/>
    </location>
</feature>
<accession>A0A0D3JG65</accession>
<reference evidence="3" key="1">
    <citation type="journal article" date="2013" name="Nature">
        <title>Pan genome of the phytoplankton Emiliania underpins its global distribution.</title>
        <authorList>
            <person name="Read B.A."/>
            <person name="Kegel J."/>
            <person name="Klute M.J."/>
            <person name="Kuo A."/>
            <person name="Lefebvre S.C."/>
            <person name="Maumus F."/>
            <person name="Mayer C."/>
            <person name="Miller J."/>
            <person name="Monier A."/>
            <person name="Salamov A."/>
            <person name="Young J."/>
            <person name="Aguilar M."/>
            <person name="Claverie J.M."/>
            <person name="Frickenhaus S."/>
            <person name="Gonzalez K."/>
            <person name="Herman E.K."/>
            <person name="Lin Y.C."/>
            <person name="Napier J."/>
            <person name="Ogata H."/>
            <person name="Sarno A.F."/>
            <person name="Shmutz J."/>
            <person name="Schroeder D."/>
            <person name="de Vargas C."/>
            <person name="Verret F."/>
            <person name="von Dassow P."/>
            <person name="Valentin K."/>
            <person name="Van de Peer Y."/>
            <person name="Wheeler G."/>
            <person name="Dacks J.B."/>
            <person name="Delwiche C.F."/>
            <person name="Dyhrman S.T."/>
            <person name="Glockner G."/>
            <person name="John U."/>
            <person name="Richards T."/>
            <person name="Worden A.Z."/>
            <person name="Zhang X."/>
            <person name="Grigoriev I.V."/>
            <person name="Allen A.E."/>
            <person name="Bidle K."/>
            <person name="Borodovsky M."/>
            <person name="Bowler C."/>
            <person name="Brownlee C."/>
            <person name="Cock J.M."/>
            <person name="Elias M."/>
            <person name="Gladyshev V.N."/>
            <person name="Groth M."/>
            <person name="Guda C."/>
            <person name="Hadaegh A."/>
            <person name="Iglesias-Rodriguez M.D."/>
            <person name="Jenkins J."/>
            <person name="Jones B.M."/>
            <person name="Lawson T."/>
            <person name="Leese F."/>
            <person name="Lindquist E."/>
            <person name="Lobanov A."/>
            <person name="Lomsadze A."/>
            <person name="Malik S.B."/>
            <person name="Marsh M.E."/>
            <person name="Mackinder L."/>
            <person name="Mock T."/>
            <person name="Mueller-Roeber B."/>
            <person name="Pagarete A."/>
            <person name="Parker M."/>
            <person name="Probert I."/>
            <person name="Quesneville H."/>
            <person name="Raines C."/>
            <person name="Rensing S.A."/>
            <person name="Riano-Pachon D.M."/>
            <person name="Richier S."/>
            <person name="Rokitta S."/>
            <person name="Shiraiwa Y."/>
            <person name="Soanes D.M."/>
            <person name="van der Giezen M."/>
            <person name="Wahlund T.M."/>
            <person name="Williams B."/>
            <person name="Wilson W."/>
            <person name="Wolfe G."/>
            <person name="Wurch L.L."/>
        </authorList>
    </citation>
    <scope>NUCLEOTIDE SEQUENCE</scope>
</reference>
<evidence type="ECO:0000313" key="2">
    <source>
        <dbReference type="EnsemblProtists" id="EOD22500"/>
    </source>
</evidence>
<protein>
    <submittedName>
        <fullName evidence="2">Uncharacterized protein</fullName>
    </submittedName>
</protein>
<sequence>MAVALESVDADQDDSSSGEIVGAEDDEAVEVSGDRLDDVDTPSSGDSPTSRGDSPTSQPQTSEDGSGLWRLLLTASASAATTAVGMALLFTRWIREAAPPELRYAPSEENVKLVMAVPLLLRSYIPNVLTRNGHLASLFGYIKLPSWRHRCDRELVPLSDGGTVSVEWSPL</sequence>
<evidence type="ECO:0000313" key="3">
    <source>
        <dbReference type="Proteomes" id="UP000013827"/>
    </source>
</evidence>
<dbReference type="PaxDb" id="2903-EOD22500"/>
<feature type="region of interest" description="Disordered" evidence="1">
    <location>
        <begin position="1"/>
        <end position="64"/>
    </location>
</feature>
<keyword evidence="3" id="KW-1185">Reference proteome</keyword>
<name>A0A0D3JG65_EMIH1</name>
<dbReference type="HOGENOM" id="CLU_1565773_0_0_1"/>
<dbReference type="AlphaFoldDB" id="A0A0D3JG65"/>
<evidence type="ECO:0000256" key="1">
    <source>
        <dbReference type="SAM" id="MobiDB-lite"/>
    </source>
</evidence>
<dbReference type="GeneID" id="17268046"/>
<dbReference type="KEGG" id="ehx:EMIHUDRAFT_240277"/>
<feature type="compositionally biased region" description="Polar residues" evidence="1">
    <location>
        <begin position="41"/>
        <end position="64"/>
    </location>
</feature>